<name>A0A0A8XQM5_ARUDO</name>
<dbReference type="EMBL" id="GBRH01281731">
    <property type="protein sequence ID" value="JAD16164.1"/>
    <property type="molecule type" value="Transcribed_RNA"/>
</dbReference>
<organism evidence="2">
    <name type="scientific">Arundo donax</name>
    <name type="common">Giant reed</name>
    <name type="synonym">Donax arundinaceus</name>
    <dbReference type="NCBI Taxonomy" id="35708"/>
    <lineage>
        <taxon>Eukaryota</taxon>
        <taxon>Viridiplantae</taxon>
        <taxon>Streptophyta</taxon>
        <taxon>Embryophyta</taxon>
        <taxon>Tracheophyta</taxon>
        <taxon>Spermatophyta</taxon>
        <taxon>Magnoliopsida</taxon>
        <taxon>Liliopsida</taxon>
        <taxon>Poales</taxon>
        <taxon>Poaceae</taxon>
        <taxon>PACMAD clade</taxon>
        <taxon>Arundinoideae</taxon>
        <taxon>Arundineae</taxon>
        <taxon>Arundo</taxon>
    </lineage>
</organism>
<proteinExistence type="predicted"/>
<reference evidence="2" key="1">
    <citation type="submission" date="2014-09" db="EMBL/GenBank/DDBJ databases">
        <authorList>
            <person name="Magalhaes I.L.F."/>
            <person name="Oliveira U."/>
            <person name="Santos F.R."/>
            <person name="Vidigal T.H.D.A."/>
            <person name="Brescovit A.D."/>
            <person name="Santos A.J."/>
        </authorList>
    </citation>
    <scope>NUCLEOTIDE SEQUENCE</scope>
    <source>
        <tissue evidence="2">Shoot tissue taken approximately 20 cm above the soil surface</tissue>
    </source>
</reference>
<accession>A0A0A8XQM5</accession>
<dbReference type="AlphaFoldDB" id="A0A0A8XQM5"/>
<feature type="region of interest" description="Disordered" evidence="1">
    <location>
        <begin position="1"/>
        <end position="47"/>
    </location>
</feature>
<sequence>MKTGIRRLLPQGRTPINQRRRTHNGDPNPTKGEAQHLQPNRNKLEIC</sequence>
<evidence type="ECO:0000256" key="1">
    <source>
        <dbReference type="SAM" id="MobiDB-lite"/>
    </source>
</evidence>
<evidence type="ECO:0000313" key="2">
    <source>
        <dbReference type="EMBL" id="JAD16164.1"/>
    </source>
</evidence>
<reference evidence="2" key="2">
    <citation type="journal article" date="2015" name="Data Brief">
        <title>Shoot transcriptome of the giant reed, Arundo donax.</title>
        <authorList>
            <person name="Barrero R.A."/>
            <person name="Guerrero F.D."/>
            <person name="Moolhuijzen P."/>
            <person name="Goolsby J.A."/>
            <person name="Tidwell J."/>
            <person name="Bellgard S.E."/>
            <person name="Bellgard M.I."/>
        </authorList>
    </citation>
    <scope>NUCLEOTIDE SEQUENCE</scope>
    <source>
        <tissue evidence="2">Shoot tissue taken approximately 20 cm above the soil surface</tissue>
    </source>
</reference>
<protein>
    <submittedName>
        <fullName evidence="2">Uncharacterized protein</fullName>
    </submittedName>
</protein>